<accession>A0ACC1CHR4</accession>
<organism evidence="1 2">
    <name type="scientific">Dendrolimus kikuchii</name>
    <dbReference type="NCBI Taxonomy" id="765133"/>
    <lineage>
        <taxon>Eukaryota</taxon>
        <taxon>Metazoa</taxon>
        <taxon>Ecdysozoa</taxon>
        <taxon>Arthropoda</taxon>
        <taxon>Hexapoda</taxon>
        <taxon>Insecta</taxon>
        <taxon>Pterygota</taxon>
        <taxon>Neoptera</taxon>
        <taxon>Endopterygota</taxon>
        <taxon>Lepidoptera</taxon>
        <taxon>Glossata</taxon>
        <taxon>Ditrysia</taxon>
        <taxon>Bombycoidea</taxon>
        <taxon>Lasiocampidae</taxon>
        <taxon>Dendrolimus</taxon>
    </lineage>
</organism>
<evidence type="ECO:0000313" key="2">
    <source>
        <dbReference type="Proteomes" id="UP000824533"/>
    </source>
</evidence>
<sequence>MSLSIADKPLIFADDIVLRSIDWLGNYPWRHENLVRNEKEKFEITLVVKDFTPKEISVKTADGYIVVEGKHEEKQDEYGYIARQFMRRYLVPEGCRPEDVKSTLSPDGILTITAPRNPVVKQNTVCKVNLVNQFAGSHGVIETSQSAHPDKQK</sequence>
<keyword evidence="2" id="KW-1185">Reference proteome</keyword>
<dbReference type="EMBL" id="CM034411">
    <property type="protein sequence ID" value="KAJ0171106.1"/>
    <property type="molecule type" value="Genomic_DNA"/>
</dbReference>
<protein>
    <submittedName>
        <fullName evidence="1">Uncharacterized protein</fullName>
    </submittedName>
</protein>
<comment type="caution">
    <text evidence="1">The sequence shown here is derived from an EMBL/GenBank/DDBJ whole genome shotgun (WGS) entry which is preliminary data.</text>
</comment>
<reference evidence="1 2" key="1">
    <citation type="journal article" date="2021" name="Front. Genet.">
        <title>Chromosome-Level Genome Assembly Reveals Significant Gene Expansion in the Toll and IMD Signaling Pathways of Dendrolimus kikuchii.</title>
        <authorList>
            <person name="Zhou J."/>
            <person name="Wu P."/>
            <person name="Xiong Z."/>
            <person name="Liu N."/>
            <person name="Zhao N."/>
            <person name="Ji M."/>
            <person name="Qiu Y."/>
            <person name="Yang B."/>
        </authorList>
    </citation>
    <scope>NUCLEOTIDE SEQUENCE [LARGE SCALE GENOMIC DNA]</scope>
    <source>
        <strain evidence="1">Ann1</strain>
    </source>
</reference>
<proteinExistence type="predicted"/>
<evidence type="ECO:0000313" key="1">
    <source>
        <dbReference type="EMBL" id="KAJ0171106.1"/>
    </source>
</evidence>
<name>A0ACC1CHR4_9NEOP</name>
<gene>
    <name evidence="1" type="ORF">K1T71_013305</name>
</gene>
<dbReference type="Proteomes" id="UP000824533">
    <property type="component" value="Linkage Group LG25"/>
</dbReference>